<feature type="region of interest" description="Disordered" evidence="15">
    <location>
        <begin position="884"/>
        <end position="934"/>
    </location>
</feature>
<name>A0A979FD35_ICTPU</name>
<dbReference type="Pfam" id="PF00752">
    <property type="entry name" value="XPG_N"/>
    <property type="match status" value="1"/>
</dbReference>
<feature type="domain" description="XPG-I" evidence="16">
    <location>
        <begin position="183"/>
        <end position="254"/>
    </location>
</feature>
<dbReference type="InterPro" id="IPR006086">
    <property type="entry name" value="XPG-I_dom"/>
</dbReference>
<dbReference type="Proteomes" id="UP000221080">
    <property type="component" value="Chromosome 19"/>
</dbReference>
<evidence type="ECO:0000313" key="18">
    <source>
        <dbReference type="Proteomes" id="UP000221080"/>
    </source>
</evidence>
<evidence type="ECO:0000256" key="9">
    <source>
        <dbReference type="ARBA" id="ARBA00022842"/>
    </source>
</evidence>
<dbReference type="SUPFAM" id="SSF47807">
    <property type="entry name" value="5' to 3' exonuclease, C-terminal subdomain"/>
    <property type="match status" value="1"/>
</dbReference>
<comment type="subunit">
    <text evidence="13">Largely monomeric, dimerizes on the Holliday junction and the first nick occurs upon dimerization at the junction.</text>
</comment>
<accession>A0A979FD35</accession>
<dbReference type="PANTHER" id="PTHR11081">
    <property type="entry name" value="FLAP ENDONUCLEASE FAMILY MEMBER"/>
    <property type="match status" value="1"/>
</dbReference>
<feature type="region of interest" description="Disordered" evidence="15">
    <location>
        <begin position="724"/>
        <end position="743"/>
    </location>
</feature>
<evidence type="ECO:0000256" key="2">
    <source>
        <dbReference type="ARBA" id="ARBA00004123"/>
    </source>
</evidence>
<proteinExistence type="inferred from homology"/>
<dbReference type="Gene3D" id="3.40.50.1010">
    <property type="entry name" value="5'-nuclease"/>
    <property type="match status" value="1"/>
</dbReference>
<evidence type="ECO:0000259" key="16">
    <source>
        <dbReference type="SMART" id="SM00484"/>
    </source>
</evidence>
<dbReference type="GeneID" id="108280062"/>
<feature type="compositionally biased region" description="Polar residues" evidence="15">
    <location>
        <begin position="888"/>
        <end position="919"/>
    </location>
</feature>
<organism evidence="18 19">
    <name type="scientific">Ictalurus punctatus</name>
    <name type="common">Channel catfish</name>
    <name type="synonym">Silurus punctatus</name>
    <dbReference type="NCBI Taxonomy" id="7998"/>
    <lineage>
        <taxon>Eukaryota</taxon>
        <taxon>Metazoa</taxon>
        <taxon>Chordata</taxon>
        <taxon>Craniata</taxon>
        <taxon>Vertebrata</taxon>
        <taxon>Euteleostomi</taxon>
        <taxon>Actinopterygii</taxon>
        <taxon>Neopterygii</taxon>
        <taxon>Teleostei</taxon>
        <taxon>Ostariophysi</taxon>
        <taxon>Siluriformes</taxon>
        <taxon>Ictaluridae</taxon>
        <taxon>Ictalurus</taxon>
    </lineage>
</organism>
<evidence type="ECO:0000256" key="11">
    <source>
        <dbReference type="ARBA" id="ARBA00023242"/>
    </source>
</evidence>
<dbReference type="SUPFAM" id="SSF88723">
    <property type="entry name" value="PIN domain-like"/>
    <property type="match status" value="1"/>
</dbReference>
<dbReference type="CDD" id="cd09869">
    <property type="entry name" value="PIN_GEN1"/>
    <property type="match status" value="1"/>
</dbReference>
<dbReference type="GO" id="GO:0017108">
    <property type="term" value="F:5'-flap endonuclease activity"/>
    <property type="evidence" value="ECO:0007669"/>
    <property type="project" value="UniProtKB-ARBA"/>
</dbReference>
<keyword evidence="3" id="KW-0597">Phosphoprotein</keyword>
<evidence type="ECO:0000256" key="8">
    <source>
        <dbReference type="ARBA" id="ARBA00022801"/>
    </source>
</evidence>
<evidence type="ECO:0000256" key="15">
    <source>
        <dbReference type="SAM" id="MobiDB-lite"/>
    </source>
</evidence>
<dbReference type="FunFam" id="1.10.150.20:FF:000030">
    <property type="entry name" value="Flap endonuclease GEN-like 1"/>
    <property type="match status" value="1"/>
</dbReference>
<evidence type="ECO:0000256" key="4">
    <source>
        <dbReference type="ARBA" id="ARBA00022722"/>
    </source>
</evidence>
<feature type="compositionally biased region" description="Basic residues" evidence="15">
    <location>
        <begin position="805"/>
        <end position="816"/>
    </location>
</feature>
<dbReference type="Pfam" id="PF18704">
    <property type="entry name" value="Chromo_2"/>
    <property type="match status" value="1"/>
</dbReference>
<dbReference type="GO" id="GO:0005634">
    <property type="term" value="C:nucleus"/>
    <property type="evidence" value="ECO:0007669"/>
    <property type="project" value="UniProtKB-SubCell"/>
</dbReference>
<dbReference type="SMART" id="SM00279">
    <property type="entry name" value="HhH2"/>
    <property type="match status" value="1"/>
</dbReference>
<feature type="region of interest" description="Disordered" evidence="15">
    <location>
        <begin position="749"/>
        <end position="861"/>
    </location>
</feature>
<evidence type="ECO:0000256" key="10">
    <source>
        <dbReference type="ARBA" id="ARBA00023204"/>
    </source>
</evidence>
<feature type="compositionally biased region" description="Polar residues" evidence="15">
    <location>
        <begin position="662"/>
        <end position="671"/>
    </location>
</feature>
<dbReference type="Gene3D" id="1.10.150.20">
    <property type="entry name" value="5' to 3' exonuclease, C-terminal subdomain"/>
    <property type="match status" value="1"/>
</dbReference>
<dbReference type="SMART" id="SM00484">
    <property type="entry name" value="XPGI"/>
    <property type="match status" value="1"/>
</dbReference>
<dbReference type="GO" id="GO:0008821">
    <property type="term" value="F:crossover junction DNA endonuclease activity"/>
    <property type="evidence" value="ECO:0007669"/>
    <property type="project" value="UniProtKB-ARBA"/>
</dbReference>
<evidence type="ECO:0000256" key="6">
    <source>
        <dbReference type="ARBA" id="ARBA00022759"/>
    </source>
</evidence>
<keyword evidence="10" id="KW-0234">DNA repair</keyword>
<keyword evidence="11" id="KW-0539">Nucleus</keyword>
<dbReference type="AlphaFoldDB" id="A0A979FD35"/>
<dbReference type="InterPro" id="IPR036279">
    <property type="entry name" value="5-3_exonuclease_C_sf"/>
</dbReference>
<feature type="region of interest" description="Disordered" evidence="15">
    <location>
        <begin position="662"/>
        <end position="715"/>
    </location>
</feature>
<feature type="domain" description="XPG N-terminal" evidence="17">
    <location>
        <begin position="56"/>
        <end position="151"/>
    </location>
</feature>
<dbReference type="GO" id="GO:0000400">
    <property type="term" value="F:four-way junction DNA binding"/>
    <property type="evidence" value="ECO:0007669"/>
    <property type="project" value="UniProtKB-ARBA"/>
</dbReference>
<dbReference type="OrthoDB" id="2959108at2759"/>
<keyword evidence="5" id="KW-0479">Metal-binding</keyword>
<dbReference type="SMART" id="SM00485">
    <property type="entry name" value="XPGN"/>
    <property type="match status" value="1"/>
</dbReference>
<keyword evidence="7" id="KW-0227">DNA damage</keyword>
<dbReference type="GO" id="GO:0006281">
    <property type="term" value="P:DNA repair"/>
    <property type="evidence" value="ECO:0007669"/>
    <property type="project" value="UniProtKB-KW"/>
</dbReference>
<gene>
    <name evidence="19" type="primary">LOC108280062</name>
</gene>
<dbReference type="InterPro" id="IPR006085">
    <property type="entry name" value="XPG_DNA_repair_N"/>
</dbReference>
<keyword evidence="8" id="KW-0378">Hydrolase</keyword>
<sequence length="948" mass="106158">MKSLNIGVRLENQMDRWFGSAVLFTEVVLNQEARRDQKGAQVGERWSLACLLSSFMGVNDLWSILSPVQESVPLYSLTGKTLAVDLSLWVCEAQHVQGMMGKVTKPHLRNLFFRASSLLRMGIKLIFVMEGEAPKIKAETMSKRTGTRFWGSKSKSVLKPATAKNTSRVRFKAVLRECAEMLDFLGIPWVSAAGEAEAMCAFMDAQGLVDGCITSDGDAFLYGAQTVYRNFNMNTKDPQIDCYKMSRVETKLQLKRETLVGLAVLLGCDYIPKGVPGVGKEQALKLIQSLKEKTLLQKFSDWRKTASETQEFAVKKVTHCLVCRHPGSAKSHERSGCVYCGSEKFCQPQDYDSQCPCDWHRTEHARQASSVETLIKRKTLACDKFPFTEIINEFLVPKDKAVNGFKRRKPNLLLMQNFALEKMEWPKHYTSEKVLALMTYTELVNRSQGTQSSTQIQPIRIYKRRIRNGVSCFEIMWHKPDHYVFPEDCPQDESDVVRTVEEENLFTVAFPDIVQLFHKQTAEAKDNKLKKKKPKAEKEKPVVSSDGVSDLFTKMSLKGSSHLEPLVSSGKGLQMITILESDPDHCSSATLTTASKLTKHTNCHEIQSVPNAPLPSFIQQPEVLASPCQTGTLSQAQNCLSVSVVIDELHLNSIDWDALSFTATPSPQSQHSKADPQPVNKSNEGTKMEGRDSSTAVRSDCAAPQTDRLSERSLMERVRLRKMMECSGSQNNKEKESKVQSVGSELKYTSGLSHKPLSENPKVPPHSRYQKSELGRINTVASDSKEKTFTKMQQAKDSFPVPVPHKYKFVKPKHFNRPSNVPEQTNKESACKKSVCRRQGSSSDNSGVENQPQSKLKAKVEPKARIVQKTVLAQQLIKQDRCDMFPNSVGTQYGSDSTTPEKQPHNTGFSRTNPRTQTCSAKSDDDEADASICSPLPLAERLKLKFNK</sequence>
<keyword evidence="18" id="KW-1185">Reference proteome</keyword>
<evidence type="ECO:0000256" key="5">
    <source>
        <dbReference type="ARBA" id="ARBA00022723"/>
    </source>
</evidence>
<comment type="cofactor">
    <cofactor evidence="1">
        <name>Mg(2+)</name>
        <dbReference type="ChEBI" id="CHEBI:18420"/>
    </cofactor>
</comment>
<dbReference type="FunFam" id="3.40.50.1010:FF:000024">
    <property type="entry name" value="flap endonuclease GEN homolog 1"/>
    <property type="match status" value="1"/>
</dbReference>
<evidence type="ECO:0000256" key="14">
    <source>
        <dbReference type="ARBA" id="ARBA00070188"/>
    </source>
</evidence>
<dbReference type="GO" id="GO:0046872">
    <property type="term" value="F:metal ion binding"/>
    <property type="evidence" value="ECO:0007669"/>
    <property type="project" value="UniProtKB-KW"/>
</dbReference>
<evidence type="ECO:0000256" key="12">
    <source>
        <dbReference type="ARBA" id="ARBA00038112"/>
    </source>
</evidence>
<evidence type="ECO:0000256" key="13">
    <source>
        <dbReference type="ARBA" id="ARBA00063132"/>
    </source>
</evidence>
<evidence type="ECO:0000256" key="7">
    <source>
        <dbReference type="ARBA" id="ARBA00022763"/>
    </source>
</evidence>
<evidence type="ECO:0000313" key="19">
    <source>
        <dbReference type="RefSeq" id="XP_047018126.1"/>
    </source>
</evidence>
<evidence type="ECO:0000256" key="3">
    <source>
        <dbReference type="ARBA" id="ARBA00022553"/>
    </source>
</evidence>
<dbReference type="InterPro" id="IPR029060">
    <property type="entry name" value="PIN-like_dom_sf"/>
</dbReference>
<dbReference type="Pfam" id="PF00867">
    <property type="entry name" value="XPG_I"/>
    <property type="match status" value="1"/>
</dbReference>
<keyword evidence="4" id="KW-0540">Nuclease</keyword>
<reference evidence="18" key="1">
    <citation type="journal article" date="2016" name="Nat. Commun.">
        <title>The channel catfish genome sequence provides insights into the evolution of scale formation in teleosts.</title>
        <authorList>
            <person name="Liu Z."/>
            <person name="Liu S."/>
            <person name="Yao J."/>
            <person name="Bao L."/>
            <person name="Zhang J."/>
            <person name="Li Y."/>
            <person name="Jiang C."/>
            <person name="Sun L."/>
            <person name="Wang R."/>
            <person name="Zhang Y."/>
            <person name="Zhou T."/>
            <person name="Zeng Q."/>
            <person name="Fu Q."/>
            <person name="Gao S."/>
            <person name="Li N."/>
            <person name="Koren S."/>
            <person name="Jiang Y."/>
            <person name="Zimin A."/>
            <person name="Xu P."/>
            <person name="Phillippy A.M."/>
            <person name="Geng X."/>
            <person name="Song L."/>
            <person name="Sun F."/>
            <person name="Li C."/>
            <person name="Wang X."/>
            <person name="Chen A."/>
            <person name="Jin Y."/>
            <person name="Yuan Z."/>
            <person name="Yang Y."/>
            <person name="Tan S."/>
            <person name="Peatman E."/>
            <person name="Lu J."/>
            <person name="Qin Z."/>
            <person name="Dunham R."/>
            <person name="Li Z."/>
            <person name="Sonstegard T."/>
            <person name="Feng J."/>
            <person name="Danzmann R.G."/>
            <person name="Schroeder S."/>
            <person name="Scheffler B."/>
            <person name="Duke M.V."/>
            <person name="Ballard L."/>
            <person name="Kucuktas H."/>
            <person name="Kaltenboeck L."/>
            <person name="Liu H."/>
            <person name="Armbruster J."/>
            <person name="Xie Y."/>
            <person name="Kirby M.L."/>
            <person name="Tian Y."/>
            <person name="Flanagan M.E."/>
            <person name="Mu W."/>
            <person name="Waldbieser G.C."/>
        </authorList>
    </citation>
    <scope>NUCLEOTIDE SEQUENCE [LARGE SCALE GENOMIC DNA]</scope>
    <source>
        <strain evidence="18">SDA103</strain>
    </source>
</reference>
<dbReference type="PRINTS" id="PR00853">
    <property type="entry name" value="XPGRADSUPER"/>
</dbReference>
<reference evidence="19" key="2">
    <citation type="submission" date="2025-08" db="UniProtKB">
        <authorList>
            <consortium name="RefSeq"/>
        </authorList>
    </citation>
    <scope>IDENTIFICATION</scope>
    <source>
        <tissue evidence="19">Blood</tissue>
    </source>
</reference>
<keyword evidence="9" id="KW-0460">Magnesium</keyword>
<dbReference type="InterPro" id="IPR008918">
    <property type="entry name" value="HhH2"/>
</dbReference>
<dbReference type="PANTHER" id="PTHR11081:SF70">
    <property type="entry name" value="FLAP ENDONUCLEASE GEN HOMOLOG 1"/>
    <property type="match status" value="1"/>
</dbReference>
<evidence type="ECO:0000259" key="17">
    <source>
        <dbReference type="SMART" id="SM00485"/>
    </source>
</evidence>
<comment type="similarity">
    <text evidence="12">Belongs to the XPG/RAD2 endonuclease family. GEN subfamily.</text>
</comment>
<keyword evidence="6 19" id="KW-0255">Endonuclease</keyword>
<dbReference type="InterPro" id="IPR006084">
    <property type="entry name" value="XPG/Rad2"/>
</dbReference>
<dbReference type="RefSeq" id="XP_047018126.1">
    <property type="nucleotide sequence ID" value="XM_047162170.2"/>
</dbReference>
<feature type="compositionally biased region" description="Polar residues" evidence="15">
    <location>
        <begin position="839"/>
        <end position="854"/>
    </location>
</feature>
<dbReference type="InterPro" id="IPR041012">
    <property type="entry name" value="GEN_chromo"/>
</dbReference>
<comment type="subcellular location">
    <subcellularLocation>
        <location evidence="2">Nucleus</location>
    </subcellularLocation>
</comment>
<evidence type="ECO:0000256" key="1">
    <source>
        <dbReference type="ARBA" id="ARBA00001946"/>
    </source>
</evidence>
<protein>
    <recommendedName>
        <fullName evidence="14">Flap endonuclease GEN homolog 1</fullName>
    </recommendedName>
</protein>